<dbReference type="SUPFAM" id="SSF53448">
    <property type="entry name" value="Nucleotide-diphospho-sugar transferases"/>
    <property type="match status" value="1"/>
</dbReference>
<organism evidence="3 4">
    <name type="scientific">Flavobacterium cheonanense</name>
    <dbReference type="NCBI Taxonomy" id="706183"/>
    <lineage>
        <taxon>Bacteria</taxon>
        <taxon>Pseudomonadati</taxon>
        <taxon>Bacteroidota</taxon>
        <taxon>Flavobacteriia</taxon>
        <taxon>Flavobacteriales</taxon>
        <taxon>Flavobacteriaceae</taxon>
        <taxon>Flavobacterium</taxon>
    </lineage>
</organism>
<dbReference type="EMBL" id="BAABCT010000006">
    <property type="protein sequence ID" value="GAA4076297.1"/>
    <property type="molecule type" value="Genomic_DNA"/>
</dbReference>
<evidence type="ECO:0000259" key="2">
    <source>
        <dbReference type="Pfam" id="PF00535"/>
    </source>
</evidence>
<dbReference type="RefSeq" id="WP_344816821.1">
    <property type="nucleotide sequence ID" value="NZ_BAABCT010000006.1"/>
</dbReference>
<reference evidence="4" key="1">
    <citation type="journal article" date="2019" name="Int. J. Syst. Evol. Microbiol.">
        <title>The Global Catalogue of Microorganisms (GCM) 10K type strain sequencing project: providing services to taxonomists for standard genome sequencing and annotation.</title>
        <authorList>
            <consortium name="The Broad Institute Genomics Platform"/>
            <consortium name="The Broad Institute Genome Sequencing Center for Infectious Disease"/>
            <person name="Wu L."/>
            <person name="Ma J."/>
        </authorList>
    </citation>
    <scope>NUCLEOTIDE SEQUENCE [LARGE SCALE GENOMIC DNA]</scope>
    <source>
        <strain evidence="4">JCM 17069</strain>
    </source>
</reference>
<name>A0ABP7VY64_9FLAO</name>
<feature type="domain" description="Glycosyltransferase 2-like" evidence="2">
    <location>
        <begin position="5"/>
        <end position="109"/>
    </location>
</feature>
<accession>A0ABP7VY64</accession>
<feature type="transmembrane region" description="Helical" evidence="1">
    <location>
        <begin position="268"/>
        <end position="284"/>
    </location>
</feature>
<dbReference type="CDD" id="cd00761">
    <property type="entry name" value="Glyco_tranf_GTA_type"/>
    <property type="match status" value="1"/>
</dbReference>
<protein>
    <submittedName>
        <fullName evidence="3">Glycosyltransferase family 2 protein</fullName>
    </submittedName>
</protein>
<sequence length="290" mass="33156">MKTLTIFTPAFNRAHLLPRLYESLCNQTCQDFDWLVVDDGSSDDTKALVAGWIAENKIPITYIYQENQGMHGAHNTAYRVIKATLNTCIDSDDYMPLNGVALILSKWETIDQKKYAGIIGLDALESGAILGSKFTTDYTTLEDFYLSGGTGDKKLVYRTDVITKYPEYPIFEGERYVGLGTKYLFVDKDYEMATLNEVLVIVDYQPTGSSNTMFYQYMKYPKGFIYNRITTMRFSKSTKRKFIEAIHYISSCIILKRSNFLKDSPEKLLTLLAVPFGIALYLLIRFKTRT</sequence>
<dbReference type="Gene3D" id="3.90.550.10">
    <property type="entry name" value="Spore Coat Polysaccharide Biosynthesis Protein SpsA, Chain A"/>
    <property type="match status" value="1"/>
</dbReference>
<dbReference type="Pfam" id="PF00535">
    <property type="entry name" value="Glycos_transf_2"/>
    <property type="match status" value="1"/>
</dbReference>
<keyword evidence="4" id="KW-1185">Reference proteome</keyword>
<keyword evidence="1" id="KW-0812">Transmembrane</keyword>
<dbReference type="InterPro" id="IPR001173">
    <property type="entry name" value="Glyco_trans_2-like"/>
</dbReference>
<evidence type="ECO:0000256" key="1">
    <source>
        <dbReference type="SAM" id="Phobius"/>
    </source>
</evidence>
<evidence type="ECO:0000313" key="3">
    <source>
        <dbReference type="EMBL" id="GAA4076297.1"/>
    </source>
</evidence>
<gene>
    <name evidence="3" type="ORF">GCM10022389_22640</name>
</gene>
<dbReference type="PANTHER" id="PTHR22916">
    <property type="entry name" value="GLYCOSYLTRANSFERASE"/>
    <property type="match status" value="1"/>
</dbReference>
<dbReference type="PANTHER" id="PTHR22916:SF3">
    <property type="entry name" value="UDP-GLCNAC:BETAGAL BETA-1,3-N-ACETYLGLUCOSAMINYLTRANSFERASE-LIKE PROTEIN 1"/>
    <property type="match status" value="1"/>
</dbReference>
<dbReference type="Proteomes" id="UP001500367">
    <property type="component" value="Unassembled WGS sequence"/>
</dbReference>
<dbReference type="InterPro" id="IPR029044">
    <property type="entry name" value="Nucleotide-diphossugar_trans"/>
</dbReference>
<proteinExistence type="predicted"/>
<keyword evidence="1" id="KW-1133">Transmembrane helix</keyword>
<keyword evidence="1" id="KW-0472">Membrane</keyword>
<evidence type="ECO:0000313" key="4">
    <source>
        <dbReference type="Proteomes" id="UP001500367"/>
    </source>
</evidence>
<comment type="caution">
    <text evidence="3">The sequence shown here is derived from an EMBL/GenBank/DDBJ whole genome shotgun (WGS) entry which is preliminary data.</text>
</comment>